<dbReference type="GO" id="GO:0004022">
    <property type="term" value="F:alcohol dehydrogenase (NAD+) activity"/>
    <property type="evidence" value="ECO:0007669"/>
    <property type="project" value="TreeGrafter"/>
</dbReference>
<evidence type="ECO:0000256" key="1">
    <source>
        <dbReference type="ARBA" id="ARBA00007358"/>
    </source>
</evidence>
<sequence>MSTVHLPKTIIAENGSFNQIRKVMHLLGIQKPFIVMDSFLTKPPIQLKEQLQNQLKDPFLRPTFFSDFSGEPNTLHVQSALELLKSSDCDGVVAVGGGSAIDLSKAVSLFGKNKGFSWEDIESAIRLERLPLIAVPTTAGTGSEATGIMVITDTQKGIKMNPKHSALIPDVAILDPQLTISLPKAFTSFTGMDALTHAIEAYLSNRATAMSDFYALKAIEMIRDGLPNVMEDGKNIRAREKMIVASCYAGIAFNNSSTNLAHAAGRALGARFHIPHGLSVALLLPFVMEFSLASCSKRLQKIASLLSGRRENEVEPEQAIRIIENYNEQFGIWEAGQNYLNKHDQVQKAIPLLIEDALSGNGILTNRQVPAREDIEQIYLSLLEKLGEMKTVSNV</sequence>
<dbReference type="FunFam" id="3.40.50.1970:FF:000003">
    <property type="entry name" value="Alcohol dehydrogenase, iron-containing"/>
    <property type="match status" value="1"/>
</dbReference>
<accession>A0A9E8LT29</accession>
<dbReference type="Gene3D" id="1.20.1090.10">
    <property type="entry name" value="Dehydroquinate synthase-like - alpha domain"/>
    <property type="match status" value="1"/>
</dbReference>
<gene>
    <name evidence="5" type="ORF">OE104_10950</name>
</gene>
<dbReference type="InterPro" id="IPR039697">
    <property type="entry name" value="Alcohol_dehydrogenase_Fe"/>
</dbReference>
<keyword evidence="2" id="KW-0560">Oxidoreductase</keyword>
<dbReference type="PANTHER" id="PTHR11496:SF102">
    <property type="entry name" value="ALCOHOL DEHYDROGENASE 4"/>
    <property type="match status" value="1"/>
</dbReference>
<proteinExistence type="inferred from homology"/>
<organism evidence="5 6">
    <name type="scientific">Fervidibacillus albus</name>
    <dbReference type="NCBI Taxonomy" id="2980026"/>
    <lineage>
        <taxon>Bacteria</taxon>
        <taxon>Bacillati</taxon>
        <taxon>Bacillota</taxon>
        <taxon>Bacilli</taxon>
        <taxon>Bacillales</taxon>
        <taxon>Bacillaceae</taxon>
        <taxon>Fervidibacillus</taxon>
    </lineage>
</organism>
<dbReference type="Proteomes" id="UP001164718">
    <property type="component" value="Chromosome"/>
</dbReference>
<evidence type="ECO:0000313" key="6">
    <source>
        <dbReference type="Proteomes" id="UP001164718"/>
    </source>
</evidence>
<dbReference type="PANTHER" id="PTHR11496">
    <property type="entry name" value="ALCOHOL DEHYDROGENASE"/>
    <property type="match status" value="1"/>
</dbReference>
<dbReference type="EMBL" id="CP106878">
    <property type="protein sequence ID" value="WAA09102.1"/>
    <property type="molecule type" value="Genomic_DNA"/>
</dbReference>
<comment type="similarity">
    <text evidence="1">Belongs to the iron-containing alcohol dehydrogenase family.</text>
</comment>
<protein>
    <submittedName>
        <fullName evidence="5">Iron-containing alcohol dehydrogenase</fullName>
    </submittedName>
</protein>
<keyword evidence="6" id="KW-1185">Reference proteome</keyword>
<evidence type="ECO:0000256" key="2">
    <source>
        <dbReference type="ARBA" id="ARBA00023002"/>
    </source>
</evidence>
<dbReference type="Pfam" id="PF00465">
    <property type="entry name" value="Fe-ADH"/>
    <property type="match status" value="1"/>
</dbReference>
<dbReference type="KEGG" id="faf:OE104_10950"/>
<reference evidence="5" key="1">
    <citation type="submission" date="2022-09" db="EMBL/GenBank/DDBJ databases">
        <title>Complete Genomes of Fervidibacillus albus and Fervidibacillus halotolerans isolated from tidal flat sediments.</title>
        <authorList>
            <person name="Kwon K.K."/>
            <person name="Yang S.-H."/>
            <person name="Park M.J."/>
            <person name="Oh H.-M."/>
        </authorList>
    </citation>
    <scope>NUCLEOTIDE SEQUENCE</scope>
    <source>
        <strain evidence="5">MEBiC13591</strain>
    </source>
</reference>
<dbReference type="CDD" id="cd08551">
    <property type="entry name" value="Fe-ADH"/>
    <property type="match status" value="1"/>
</dbReference>
<dbReference type="RefSeq" id="WP_275416887.1">
    <property type="nucleotide sequence ID" value="NZ_CP106878.1"/>
</dbReference>
<dbReference type="InterPro" id="IPR001670">
    <property type="entry name" value="ADH_Fe/GldA"/>
</dbReference>
<evidence type="ECO:0000259" key="3">
    <source>
        <dbReference type="Pfam" id="PF00465"/>
    </source>
</evidence>
<evidence type="ECO:0000259" key="4">
    <source>
        <dbReference type="Pfam" id="PF25137"/>
    </source>
</evidence>
<feature type="domain" description="Alcohol dehydrogenase iron-type/glycerol dehydrogenase GldA" evidence="3">
    <location>
        <begin position="7"/>
        <end position="176"/>
    </location>
</feature>
<dbReference type="GO" id="GO:0046872">
    <property type="term" value="F:metal ion binding"/>
    <property type="evidence" value="ECO:0007669"/>
    <property type="project" value="InterPro"/>
</dbReference>
<dbReference type="FunFam" id="1.20.1090.10:FF:000001">
    <property type="entry name" value="Aldehyde-alcohol dehydrogenase"/>
    <property type="match status" value="1"/>
</dbReference>
<dbReference type="AlphaFoldDB" id="A0A9E8LT29"/>
<dbReference type="Pfam" id="PF25137">
    <property type="entry name" value="ADH_Fe_C"/>
    <property type="match status" value="1"/>
</dbReference>
<name>A0A9E8LT29_9BACI</name>
<feature type="domain" description="Fe-containing alcohol dehydrogenase-like C-terminal" evidence="4">
    <location>
        <begin position="189"/>
        <end position="381"/>
    </location>
</feature>
<dbReference type="InterPro" id="IPR056798">
    <property type="entry name" value="ADH_Fe_C"/>
</dbReference>
<evidence type="ECO:0000313" key="5">
    <source>
        <dbReference type="EMBL" id="WAA09102.1"/>
    </source>
</evidence>
<dbReference type="SUPFAM" id="SSF56796">
    <property type="entry name" value="Dehydroquinate synthase-like"/>
    <property type="match status" value="1"/>
</dbReference>
<dbReference type="Gene3D" id="3.40.50.1970">
    <property type="match status" value="1"/>
</dbReference>